<accession>A0ABD1QEE1</accession>
<dbReference type="AlphaFoldDB" id="A0ABD1QEE1"/>
<protein>
    <submittedName>
        <fullName evidence="1">Uncharacterized protein</fullName>
    </submittedName>
</protein>
<reference evidence="2" key="1">
    <citation type="submission" date="2024-07" db="EMBL/GenBank/DDBJ databases">
        <title>Two chromosome-level genome assemblies of Korean endemic species Abeliophyllum distichum and Forsythia ovata (Oleaceae).</title>
        <authorList>
            <person name="Jang H."/>
        </authorList>
    </citation>
    <scope>NUCLEOTIDE SEQUENCE [LARGE SCALE GENOMIC DNA]</scope>
</reference>
<evidence type="ECO:0000313" key="2">
    <source>
        <dbReference type="Proteomes" id="UP001604336"/>
    </source>
</evidence>
<keyword evidence="2" id="KW-1185">Reference proteome</keyword>
<gene>
    <name evidence="1" type="ORF">Adt_35324</name>
</gene>
<organism evidence="1 2">
    <name type="scientific">Abeliophyllum distichum</name>
    <dbReference type="NCBI Taxonomy" id="126358"/>
    <lineage>
        <taxon>Eukaryota</taxon>
        <taxon>Viridiplantae</taxon>
        <taxon>Streptophyta</taxon>
        <taxon>Embryophyta</taxon>
        <taxon>Tracheophyta</taxon>
        <taxon>Spermatophyta</taxon>
        <taxon>Magnoliopsida</taxon>
        <taxon>eudicotyledons</taxon>
        <taxon>Gunneridae</taxon>
        <taxon>Pentapetalae</taxon>
        <taxon>asterids</taxon>
        <taxon>lamiids</taxon>
        <taxon>Lamiales</taxon>
        <taxon>Oleaceae</taxon>
        <taxon>Forsythieae</taxon>
        <taxon>Abeliophyllum</taxon>
    </lineage>
</organism>
<comment type="caution">
    <text evidence="1">The sequence shown here is derived from an EMBL/GenBank/DDBJ whole genome shotgun (WGS) entry which is preliminary data.</text>
</comment>
<sequence length="149" mass="16963">MYNYENITEVEMFSVLKGSLDMNNMFWMDGRNKKPRDYNVWVDLMKEEIISEEMVRARDSHAQHRYNQGGQTNVKPSDRRVCHQIGLFQGGWARPFSGTGSNYAAKIMNVIPNLHTGLNALNHGPLVGKAGSSKSKSPFTGPYYAYHNF</sequence>
<proteinExistence type="predicted"/>
<dbReference type="Proteomes" id="UP001604336">
    <property type="component" value="Unassembled WGS sequence"/>
</dbReference>
<name>A0ABD1QEE1_9LAMI</name>
<evidence type="ECO:0000313" key="1">
    <source>
        <dbReference type="EMBL" id="KAL2474588.1"/>
    </source>
</evidence>
<dbReference type="EMBL" id="JBFOLK010000011">
    <property type="protein sequence ID" value="KAL2474588.1"/>
    <property type="molecule type" value="Genomic_DNA"/>
</dbReference>